<accession>A0A1Q6A0Q2</accession>
<dbReference type="Pfam" id="PF16694">
    <property type="entry name" value="Cytochrome_P460"/>
    <property type="match status" value="1"/>
</dbReference>
<sequence length="320" mass="36273">MSTKNKRPLKTKLLFIVALLGVCFILIQFARPQIDSPPVKADFEAPAEVKNIITRACYDCHSNQTNLRWYDKVQPIYWQVAEHVKDGRKGLNFSNWKNMAPADQKAKLWEAVNQIAEGAMPIKSYTMVHTEAKVPASDLAILKAYLAVMVHSKPADTSKTNALDKQYQKWQKAKTAHTKLPVEPNGIAYIPDYKNWQVISTTERFDNGTMRVIFGNDIAIKAVKEHHINPWPNGTIFAKVAWDQLQDTAGNVKTGAFKQVEYMIKDDHKYASTKGWGFARFKTPKMVPYAAGNALFANECVNCHRPMSNNDFVFTMPVKH</sequence>
<evidence type="ECO:0000313" key="3">
    <source>
        <dbReference type="Proteomes" id="UP000186720"/>
    </source>
</evidence>
<dbReference type="Proteomes" id="UP000186720">
    <property type="component" value="Unassembled WGS sequence"/>
</dbReference>
<name>A0A1Q6A0Q2_9SPHI</name>
<dbReference type="CDD" id="cd20753">
    <property type="entry name" value="cyt_P460_Mc-like"/>
    <property type="match status" value="1"/>
</dbReference>
<dbReference type="RefSeq" id="WP_074490170.1">
    <property type="nucleotide sequence ID" value="NZ_FPAM01000006.1"/>
</dbReference>
<keyword evidence="3" id="KW-1185">Reference proteome</keyword>
<dbReference type="Pfam" id="PF14376">
    <property type="entry name" value="Haem_bd"/>
    <property type="match status" value="1"/>
</dbReference>
<evidence type="ECO:0000313" key="2">
    <source>
        <dbReference type="EMBL" id="OKS87583.1"/>
    </source>
</evidence>
<dbReference type="SMART" id="SM01235">
    <property type="entry name" value="Haem_bd"/>
    <property type="match status" value="1"/>
</dbReference>
<dbReference type="Gene3D" id="3.50.70.20">
    <property type="entry name" value="Cytochrome P460"/>
    <property type="match status" value="1"/>
</dbReference>
<comment type="caution">
    <text evidence="2">The sequence shown here is derived from an EMBL/GenBank/DDBJ whole genome shotgun (WGS) entry which is preliminary data.</text>
</comment>
<reference evidence="2 3" key="1">
    <citation type="submission" date="2016-11" db="EMBL/GenBank/DDBJ databases">
        <title>Whole Genome Sequencing of Mucilaginibacter polytrichastri RG4-7(T) isolated from the moss sample.</title>
        <authorList>
            <person name="Li Y."/>
        </authorList>
    </citation>
    <scope>NUCLEOTIDE SEQUENCE [LARGE SCALE GENOMIC DNA]</scope>
    <source>
        <strain evidence="2 3">RG4-7</strain>
    </source>
</reference>
<feature type="domain" description="Haem-binding" evidence="1">
    <location>
        <begin position="21"/>
        <end position="149"/>
    </location>
</feature>
<dbReference type="InterPro" id="IPR038142">
    <property type="entry name" value="Cytochrome_P460_sp"/>
</dbReference>
<dbReference type="AlphaFoldDB" id="A0A1Q6A0Q2"/>
<proteinExistence type="predicted"/>
<dbReference type="OrthoDB" id="196738at2"/>
<organism evidence="2 3">
    <name type="scientific">Mucilaginibacter polytrichastri</name>
    <dbReference type="NCBI Taxonomy" id="1302689"/>
    <lineage>
        <taxon>Bacteria</taxon>
        <taxon>Pseudomonadati</taxon>
        <taxon>Bacteroidota</taxon>
        <taxon>Sphingobacteriia</taxon>
        <taxon>Sphingobacteriales</taxon>
        <taxon>Sphingobacteriaceae</taxon>
        <taxon>Mucilaginibacter</taxon>
    </lineage>
</organism>
<gene>
    <name evidence="2" type="ORF">RG47T_3044</name>
</gene>
<dbReference type="EMBL" id="MPPL01000001">
    <property type="protein sequence ID" value="OKS87583.1"/>
    <property type="molecule type" value="Genomic_DNA"/>
</dbReference>
<dbReference type="InterPro" id="IPR025992">
    <property type="entry name" value="Haem-bd"/>
</dbReference>
<protein>
    <recommendedName>
        <fullName evidence="1">Haem-binding domain-containing protein</fullName>
    </recommendedName>
</protein>
<dbReference type="STRING" id="1302689.RG47T_3044"/>
<dbReference type="InterPro" id="IPR032033">
    <property type="entry name" value="Cytochrome_P460"/>
</dbReference>
<evidence type="ECO:0000259" key="1">
    <source>
        <dbReference type="SMART" id="SM01235"/>
    </source>
</evidence>